<dbReference type="KEGG" id="tav:G4V39_02635"/>
<evidence type="ECO:0000313" key="3">
    <source>
        <dbReference type="EMBL" id="QIJ71242.1"/>
    </source>
</evidence>
<dbReference type="InterPro" id="IPR003768">
    <property type="entry name" value="ScpA"/>
</dbReference>
<evidence type="ECO:0000256" key="2">
    <source>
        <dbReference type="HAMAP-Rule" id="MF_01805"/>
    </source>
</evidence>
<evidence type="ECO:0000313" key="4">
    <source>
        <dbReference type="Proteomes" id="UP000502179"/>
    </source>
</evidence>
<dbReference type="Gene3D" id="1.10.10.580">
    <property type="entry name" value="Structural maintenance of chromosome 1. Chain E"/>
    <property type="match status" value="1"/>
</dbReference>
<keyword evidence="2" id="KW-0132">Cell division</keyword>
<dbReference type="Gene3D" id="6.10.250.2410">
    <property type="match status" value="1"/>
</dbReference>
<dbReference type="Proteomes" id="UP000502179">
    <property type="component" value="Chromosome"/>
</dbReference>
<dbReference type="RefSeq" id="WP_166031464.1">
    <property type="nucleotide sequence ID" value="NZ_CP048877.1"/>
</dbReference>
<gene>
    <name evidence="2" type="primary">scpA</name>
    <name evidence="3" type="ORF">G4V39_02635</name>
</gene>
<proteinExistence type="inferred from homology"/>
<sequence>MGEQLALYPVRLPEFEGPLDLLLHLIRENRLNIYDIPIAEITRQYLEYLELMKTLDIKLAGEFLVMAATLLHIKSRMLLPRPAPEEDEEDPRMEIVRPLLELIRFQEAAQRLYSRPQWLRDVFPRGMSFEDDNSKPPPVKASLFDLLAALRDLLKRNAPPEVMEVRLARVSVRDKLDQIWKELILKGRLFFKAFVQGADRVEIIATFLALLELARQGRVFLVQNRPLGEIEVLKR</sequence>
<dbReference type="PANTHER" id="PTHR33969:SF2">
    <property type="entry name" value="SEGREGATION AND CONDENSATION PROTEIN A"/>
    <property type="match status" value="1"/>
</dbReference>
<dbReference type="HAMAP" id="MF_01805">
    <property type="entry name" value="ScpA"/>
    <property type="match status" value="1"/>
</dbReference>
<name>A0A6G7PUA8_9BACT</name>
<dbReference type="EMBL" id="CP048877">
    <property type="protein sequence ID" value="QIJ71242.1"/>
    <property type="molecule type" value="Genomic_DNA"/>
</dbReference>
<dbReference type="Pfam" id="PF02616">
    <property type="entry name" value="SMC_ScpA"/>
    <property type="match status" value="1"/>
</dbReference>
<evidence type="ECO:0000256" key="1">
    <source>
        <dbReference type="ARBA" id="ARBA00044777"/>
    </source>
</evidence>
<accession>A0A6G7PUA8</accession>
<dbReference type="PANTHER" id="PTHR33969">
    <property type="entry name" value="SEGREGATION AND CONDENSATION PROTEIN A"/>
    <property type="match status" value="1"/>
</dbReference>
<dbReference type="GO" id="GO:0007059">
    <property type="term" value="P:chromosome segregation"/>
    <property type="evidence" value="ECO:0007669"/>
    <property type="project" value="UniProtKB-UniRule"/>
</dbReference>
<keyword evidence="4" id="KW-1185">Reference proteome</keyword>
<dbReference type="GO" id="GO:0051301">
    <property type="term" value="P:cell division"/>
    <property type="evidence" value="ECO:0007669"/>
    <property type="project" value="UniProtKB-KW"/>
</dbReference>
<dbReference type="InterPro" id="IPR023093">
    <property type="entry name" value="ScpA-like_C"/>
</dbReference>
<dbReference type="GO" id="GO:0006260">
    <property type="term" value="P:DNA replication"/>
    <property type="evidence" value="ECO:0007669"/>
    <property type="project" value="UniProtKB-UniRule"/>
</dbReference>
<comment type="similarity">
    <text evidence="2">Belongs to the ScpA family.</text>
</comment>
<protein>
    <recommendedName>
        <fullName evidence="1 2">Segregation and condensation protein A</fullName>
    </recommendedName>
</protein>
<dbReference type="AlphaFoldDB" id="A0A6G7PUA8"/>
<reference evidence="3 4" key="1">
    <citation type="submission" date="2020-02" db="EMBL/GenBank/DDBJ databases">
        <title>Genome analysis of Thermosulfuriphilus ammonigenes ST65T, an anaerobic thermophilic chemolithoautotrophic bacterium isolated from a deep-sea hydrothermal vent.</title>
        <authorList>
            <person name="Slobodkina G."/>
            <person name="Allioux M."/>
            <person name="Merkel A."/>
            <person name="Alain K."/>
            <person name="Jebbar M."/>
            <person name="Slobodkin A."/>
        </authorList>
    </citation>
    <scope>NUCLEOTIDE SEQUENCE [LARGE SCALE GENOMIC DNA]</scope>
    <source>
        <strain evidence="3 4">ST65</strain>
    </source>
</reference>
<comment type="subcellular location">
    <subcellularLocation>
        <location evidence="2">Cytoplasm</location>
    </subcellularLocation>
    <text evidence="2">Associated with two foci at the outer edges of the nucleoid region in young cells, and at four foci within both cell halves in older cells.</text>
</comment>
<organism evidence="3 4">
    <name type="scientific">Thermosulfuriphilus ammonigenes</name>
    <dbReference type="NCBI Taxonomy" id="1936021"/>
    <lineage>
        <taxon>Bacteria</taxon>
        <taxon>Pseudomonadati</taxon>
        <taxon>Thermodesulfobacteriota</taxon>
        <taxon>Thermodesulfobacteria</taxon>
        <taxon>Thermodesulfobacteriales</taxon>
        <taxon>Thermodesulfobacteriaceae</taxon>
        <taxon>Thermosulfuriphilus</taxon>
    </lineage>
</organism>
<comment type="function">
    <text evidence="2">Participates in chromosomal partition during cell division. May act via the formation of a condensin-like complex containing Smc and ScpB that pull DNA away from mid-cell into both cell halves.</text>
</comment>
<keyword evidence="2" id="KW-0963">Cytoplasm</keyword>
<keyword evidence="2" id="KW-0131">Cell cycle</keyword>
<dbReference type="GO" id="GO:0005737">
    <property type="term" value="C:cytoplasm"/>
    <property type="evidence" value="ECO:0007669"/>
    <property type="project" value="UniProtKB-SubCell"/>
</dbReference>
<comment type="subunit">
    <text evidence="2">Component of a cohesin-like complex composed of ScpA, ScpB and the Smc homodimer, in which ScpA and ScpB bind to the head domain of Smc. The presence of the three proteins is required for the association of the complex with DNA.</text>
</comment>
<keyword evidence="2" id="KW-0159">Chromosome partition</keyword>